<gene>
    <name evidence="1" type="ORF">ETU09_10415</name>
</gene>
<proteinExistence type="predicted"/>
<dbReference type="Pfam" id="PF14107">
    <property type="entry name" value="DUF4280"/>
    <property type="match status" value="1"/>
</dbReference>
<dbReference type="RefSeq" id="WP_146293506.1">
    <property type="nucleotide sequence ID" value="NZ_SELH01000026.1"/>
</dbReference>
<sequence>MAEKYVVVQGATCTCQFGNTTDILQVKTHAKEFANDQKAIEKPIATTLEIGTSTFRNNSFGSCTQMGNPPPPCKVNLTQWNGFYEKLTLSNGGKVLLEDSRAICAVAGVPCISVVHHGQIEELSEQNFKNTNRKIQSQLNPLVDIVDMEEEKEQYLAQLRSLITLE</sequence>
<reference evidence="1 2" key="1">
    <citation type="submission" date="2019-02" db="EMBL/GenBank/DDBJ databases">
        <title>Apibacter muscae sp. nov.: a novel member of the house fly microbiota.</title>
        <authorList>
            <person name="Park R."/>
        </authorList>
    </citation>
    <scope>NUCLEOTIDE SEQUENCE [LARGE SCALE GENOMIC DNA]</scope>
    <source>
        <strain evidence="1 2">AL1</strain>
    </source>
</reference>
<dbReference type="Proteomes" id="UP000319499">
    <property type="component" value="Unassembled WGS sequence"/>
</dbReference>
<evidence type="ECO:0000313" key="1">
    <source>
        <dbReference type="EMBL" id="TWP26108.1"/>
    </source>
</evidence>
<evidence type="ECO:0000313" key="2">
    <source>
        <dbReference type="Proteomes" id="UP000319499"/>
    </source>
</evidence>
<dbReference type="EMBL" id="SELH01000026">
    <property type="protein sequence ID" value="TWP26108.1"/>
    <property type="molecule type" value="Genomic_DNA"/>
</dbReference>
<dbReference type="AlphaFoldDB" id="A0A563D791"/>
<accession>A0A563D791</accession>
<comment type="caution">
    <text evidence="1">The sequence shown here is derived from an EMBL/GenBank/DDBJ whole genome shotgun (WGS) entry which is preliminary data.</text>
</comment>
<protein>
    <submittedName>
        <fullName evidence="1">DUF4280 domain-containing protein</fullName>
    </submittedName>
</protein>
<organism evidence="1 2">
    <name type="scientific">Apibacter muscae</name>
    <dbReference type="NCBI Taxonomy" id="2509004"/>
    <lineage>
        <taxon>Bacteria</taxon>
        <taxon>Pseudomonadati</taxon>
        <taxon>Bacteroidota</taxon>
        <taxon>Flavobacteriia</taxon>
        <taxon>Flavobacteriales</taxon>
        <taxon>Weeksellaceae</taxon>
        <taxon>Apibacter</taxon>
    </lineage>
</organism>
<dbReference type="OrthoDB" id="882303at2"/>
<dbReference type="InterPro" id="IPR025460">
    <property type="entry name" value="DUF4280"/>
</dbReference>
<name>A0A563D791_9FLAO</name>
<keyword evidence="2" id="KW-1185">Reference proteome</keyword>